<evidence type="ECO:0000313" key="1">
    <source>
        <dbReference type="EMBL" id="SDM18311.1"/>
    </source>
</evidence>
<accession>A0ABY0QZT7</accession>
<proteinExistence type="predicted"/>
<dbReference type="EMBL" id="FNHD01000016">
    <property type="protein sequence ID" value="SDM18311.1"/>
    <property type="molecule type" value="Genomic_DNA"/>
</dbReference>
<evidence type="ECO:0000313" key="2">
    <source>
        <dbReference type="Proteomes" id="UP000199242"/>
    </source>
</evidence>
<dbReference type="Proteomes" id="UP000199242">
    <property type="component" value="Unassembled WGS sequence"/>
</dbReference>
<sequence>MNVVQSIQNIDLSTITWDYVYANDAAPLLEDIANSGNFTIKTQKGASTTPKTSLKSSELFKQGDDFLLELTINLTSKPQHVAIARSLIGIGYSSTQNSTSIASQINFGYDSPFSAPAINTYNNNTLIDLISTPNQIVITFIKTGNIFRTVIGNSNSLVTLSNNQGYSVFAQIVGHDLVSEEFAQVVQGQITKAFKFN</sequence>
<organism evidence="1 2">
    <name type="scientific">Chryseobacterium taihuense</name>
    <dbReference type="NCBI Taxonomy" id="1141221"/>
    <lineage>
        <taxon>Bacteria</taxon>
        <taxon>Pseudomonadati</taxon>
        <taxon>Bacteroidota</taxon>
        <taxon>Flavobacteriia</taxon>
        <taxon>Flavobacteriales</taxon>
        <taxon>Weeksellaceae</taxon>
        <taxon>Chryseobacterium group</taxon>
        <taxon>Chryseobacterium</taxon>
    </lineage>
</organism>
<keyword evidence="2" id="KW-1185">Reference proteome</keyword>
<protein>
    <submittedName>
        <fullName evidence="1">Uncharacterized protein</fullName>
    </submittedName>
</protein>
<comment type="caution">
    <text evidence="1">The sequence shown here is derived from an EMBL/GenBank/DDBJ whole genome shotgun (WGS) entry which is preliminary data.</text>
</comment>
<gene>
    <name evidence="1" type="ORF">SAMN05216273_11620</name>
</gene>
<name>A0ABY0QZT7_9FLAO</name>
<reference evidence="1 2" key="1">
    <citation type="submission" date="2016-10" db="EMBL/GenBank/DDBJ databases">
        <authorList>
            <person name="Varghese N."/>
            <person name="Submissions S."/>
        </authorList>
    </citation>
    <scope>NUCLEOTIDE SEQUENCE [LARGE SCALE GENOMIC DNA]</scope>
    <source>
        <strain evidence="1 2">CGMCC 1.10941</strain>
    </source>
</reference>
<dbReference type="RefSeq" id="WP_089745037.1">
    <property type="nucleotide sequence ID" value="NZ_FNHD01000016.1"/>
</dbReference>